<feature type="chain" id="PRO_5041907562" evidence="1">
    <location>
        <begin position="19"/>
        <end position="139"/>
    </location>
</feature>
<evidence type="ECO:0000313" key="3">
    <source>
        <dbReference type="Proteomes" id="UP001195483"/>
    </source>
</evidence>
<reference evidence="2" key="2">
    <citation type="journal article" date="2021" name="Genome Biol. Evol.">
        <title>Developing a high-quality reference genome for a parasitic bivalve with doubly uniparental inheritance (Bivalvia: Unionida).</title>
        <authorList>
            <person name="Smith C.H."/>
        </authorList>
    </citation>
    <scope>NUCLEOTIDE SEQUENCE</scope>
    <source>
        <strain evidence="2">CHS0354</strain>
        <tissue evidence="2">Mantle</tissue>
    </source>
</reference>
<gene>
    <name evidence="2" type="ORF">CHS0354_031770</name>
</gene>
<accession>A0AAE0VKY7</accession>
<evidence type="ECO:0000256" key="1">
    <source>
        <dbReference type="SAM" id="SignalP"/>
    </source>
</evidence>
<keyword evidence="3" id="KW-1185">Reference proteome</keyword>
<organism evidence="2 3">
    <name type="scientific">Potamilus streckersoni</name>
    <dbReference type="NCBI Taxonomy" id="2493646"/>
    <lineage>
        <taxon>Eukaryota</taxon>
        <taxon>Metazoa</taxon>
        <taxon>Spiralia</taxon>
        <taxon>Lophotrochozoa</taxon>
        <taxon>Mollusca</taxon>
        <taxon>Bivalvia</taxon>
        <taxon>Autobranchia</taxon>
        <taxon>Heteroconchia</taxon>
        <taxon>Palaeoheterodonta</taxon>
        <taxon>Unionida</taxon>
        <taxon>Unionoidea</taxon>
        <taxon>Unionidae</taxon>
        <taxon>Ambleminae</taxon>
        <taxon>Lampsilini</taxon>
        <taxon>Potamilus</taxon>
    </lineage>
</organism>
<protein>
    <submittedName>
        <fullName evidence="2">Uncharacterized protein</fullName>
    </submittedName>
</protein>
<reference evidence="2" key="3">
    <citation type="submission" date="2023-05" db="EMBL/GenBank/DDBJ databases">
        <authorList>
            <person name="Smith C.H."/>
        </authorList>
    </citation>
    <scope>NUCLEOTIDE SEQUENCE</scope>
    <source>
        <strain evidence="2">CHS0354</strain>
        <tissue evidence="2">Mantle</tissue>
    </source>
</reference>
<reference evidence="2" key="1">
    <citation type="journal article" date="2021" name="Genome Biol. Evol.">
        <title>A High-Quality Reference Genome for a Parasitic Bivalve with Doubly Uniparental Inheritance (Bivalvia: Unionida).</title>
        <authorList>
            <person name="Smith C.H."/>
        </authorList>
    </citation>
    <scope>NUCLEOTIDE SEQUENCE</scope>
    <source>
        <strain evidence="2">CHS0354</strain>
    </source>
</reference>
<dbReference type="EMBL" id="JAEAOA010001897">
    <property type="protein sequence ID" value="KAK3581446.1"/>
    <property type="molecule type" value="Genomic_DNA"/>
</dbReference>
<dbReference type="Gene3D" id="1.10.238.10">
    <property type="entry name" value="EF-hand"/>
    <property type="match status" value="1"/>
</dbReference>
<comment type="caution">
    <text evidence="2">The sequence shown here is derived from an EMBL/GenBank/DDBJ whole genome shotgun (WGS) entry which is preliminary data.</text>
</comment>
<dbReference type="SUPFAM" id="SSF47473">
    <property type="entry name" value="EF-hand"/>
    <property type="match status" value="1"/>
</dbReference>
<feature type="signal peptide" evidence="1">
    <location>
        <begin position="1"/>
        <end position="18"/>
    </location>
</feature>
<evidence type="ECO:0000313" key="2">
    <source>
        <dbReference type="EMBL" id="KAK3581446.1"/>
    </source>
</evidence>
<sequence length="139" mass="15715">MMLLGLLYLVSLENTSDGRQTTHEPCEADEPLKELFLVMDGQIVQDDKITLPEFKQMAQTLDSNGDGVFSMVEVLASLEKLRSGLSIFASYVVDIFEDDLDDLQSIFDVLLDKNGDDSSSYSEFMQEYELWRKSAAIKQ</sequence>
<dbReference type="InterPro" id="IPR011992">
    <property type="entry name" value="EF-hand-dom_pair"/>
</dbReference>
<dbReference type="AlphaFoldDB" id="A0AAE0VKY7"/>
<name>A0AAE0VKY7_9BIVA</name>
<dbReference type="Proteomes" id="UP001195483">
    <property type="component" value="Unassembled WGS sequence"/>
</dbReference>
<keyword evidence="1" id="KW-0732">Signal</keyword>
<proteinExistence type="predicted"/>